<organism evidence="1 2">
    <name type="scientific">Microvenator marinus</name>
    <dbReference type="NCBI Taxonomy" id="2600177"/>
    <lineage>
        <taxon>Bacteria</taxon>
        <taxon>Deltaproteobacteria</taxon>
        <taxon>Bradymonadales</taxon>
        <taxon>Microvenatoraceae</taxon>
        <taxon>Microvenator</taxon>
    </lineage>
</organism>
<dbReference type="Proteomes" id="UP000321595">
    <property type="component" value="Chromosome"/>
</dbReference>
<protein>
    <submittedName>
        <fullName evidence="1">Uncharacterized protein</fullName>
    </submittedName>
</protein>
<dbReference type="OrthoDB" id="5497569at2"/>
<evidence type="ECO:0000313" key="1">
    <source>
        <dbReference type="EMBL" id="QED27058.1"/>
    </source>
</evidence>
<accession>A0A5B8XQ29</accession>
<dbReference type="KEGG" id="bbae:FRD01_07345"/>
<name>A0A5B8XQ29_9DELT</name>
<sequence length="320" mass="35748">MHLKSLLWTGGKLLVTGAVVAGIAFGVGVLEPNLAVQESDADIVSFGRKEVTPTEKFVASMEDLGHSKPQAFNLNGNVVYFATRLHDQSPEVVREEYMQKFREKGLAPNASKYEDEDQSIMTAWNGGVITFHESEDRIFMGGMLPVKQVSSPDELEALAETYDGQPWELYKGFHNVELLRSGDGTIATSSWSDANFDYEKMLPGNDKLDQNVDLEVPSCPGCERVSAFEDLDPQRVFRSNVYQGSSSPQHLMRFYDQALTQRGWRPTETTHVMERIYQNVEFEGKEALKRQYEKDGEVITILSHPSEDGTGATAHTVVSN</sequence>
<reference evidence="1 2" key="1">
    <citation type="submission" date="2019-08" db="EMBL/GenBank/DDBJ databases">
        <authorList>
            <person name="Liang Q."/>
        </authorList>
    </citation>
    <scope>NUCLEOTIDE SEQUENCE [LARGE SCALE GENOMIC DNA]</scope>
    <source>
        <strain evidence="1 2">V1718</strain>
    </source>
</reference>
<dbReference type="EMBL" id="CP042467">
    <property type="protein sequence ID" value="QED27058.1"/>
    <property type="molecule type" value="Genomic_DNA"/>
</dbReference>
<proteinExistence type="predicted"/>
<dbReference type="RefSeq" id="WP_146958743.1">
    <property type="nucleotide sequence ID" value="NZ_CP042467.1"/>
</dbReference>
<gene>
    <name evidence="1" type="ORF">FRD01_07345</name>
</gene>
<dbReference type="AlphaFoldDB" id="A0A5B8XQ29"/>
<evidence type="ECO:0000313" key="2">
    <source>
        <dbReference type="Proteomes" id="UP000321595"/>
    </source>
</evidence>
<keyword evidence="2" id="KW-1185">Reference proteome</keyword>